<dbReference type="EMBL" id="LLYB01000102">
    <property type="protein sequence ID" value="KRR18654.1"/>
    <property type="molecule type" value="Genomic_DNA"/>
</dbReference>
<reference evidence="7 8" key="1">
    <citation type="submission" date="2014-03" db="EMBL/GenBank/DDBJ databases">
        <title>Bradyrhizobium valentinum sp. nov., isolated from effective nodules of Lupinus mariae-josephae, a lupine endemic of basic-lime soils in Eastern Spain.</title>
        <authorList>
            <person name="Duran D."/>
            <person name="Rey L."/>
            <person name="Navarro A."/>
            <person name="Busquets A."/>
            <person name="Imperial J."/>
            <person name="Ruiz-Argueso T."/>
        </authorList>
    </citation>
    <scope>NUCLEOTIDE SEQUENCE [LARGE SCALE GENOMIC DNA]</scope>
    <source>
        <strain evidence="7 8">CCBAU 23086</strain>
    </source>
</reference>
<evidence type="ECO:0000313" key="8">
    <source>
        <dbReference type="Proteomes" id="UP000051660"/>
    </source>
</evidence>
<evidence type="ECO:0000256" key="2">
    <source>
        <dbReference type="ARBA" id="ARBA00022723"/>
    </source>
</evidence>
<comment type="caution">
    <text evidence="7">The sequence shown here is derived from an EMBL/GenBank/DDBJ whole genome shotgun (WGS) entry which is preliminary data.</text>
</comment>
<keyword evidence="3" id="KW-0378">Hydrolase</keyword>
<keyword evidence="2" id="KW-0479">Metal-binding</keyword>
<dbReference type="InterPro" id="IPR028090">
    <property type="entry name" value="JAB_dom_prok"/>
</dbReference>
<dbReference type="Pfam" id="PF14464">
    <property type="entry name" value="Prok-JAB"/>
    <property type="match status" value="1"/>
</dbReference>
<dbReference type="Gene3D" id="3.40.140.10">
    <property type="entry name" value="Cytidine Deaminase, domain 2"/>
    <property type="match status" value="1"/>
</dbReference>
<sequence>MLRSQLMIVWLSSRVMHSMAECARDLSPLENGGILLGWRSGEDRIIVDLRGPGPLALHGRHCFLPDHKWQVAEINHAFEASGGDLDYLGDWHSHPYGVAEMSCLDSATLLQIARRVSEPLMLIVAGSGTDWSPRCWKGQVVRSLLRRRLLATPQELKIFDPSSVWPRRIAVSSTSLKAQADRQCAAVAALPQFRAHRRHSGLPEPIVQEHTWHRR</sequence>
<feature type="domain" description="JAB" evidence="6">
    <location>
        <begin position="14"/>
        <end position="131"/>
    </location>
</feature>
<dbReference type="AlphaFoldDB" id="A0A0R3MGE4"/>
<name>A0A0R3MGE4_9BRAD</name>
<organism evidence="7 8">
    <name type="scientific">Bradyrhizobium lablabi</name>
    <dbReference type="NCBI Taxonomy" id="722472"/>
    <lineage>
        <taxon>Bacteria</taxon>
        <taxon>Pseudomonadati</taxon>
        <taxon>Pseudomonadota</taxon>
        <taxon>Alphaproteobacteria</taxon>
        <taxon>Hyphomicrobiales</taxon>
        <taxon>Nitrobacteraceae</taxon>
        <taxon>Bradyrhizobium</taxon>
    </lineage>
</organism>
<evidence type="ECO:0000256" key="5">
    <source>
        <dbReference type="ARBA" id="ARBA00023049"/>
    </source>
</evidence>
<evidence type="ECO:0000313" key="7">
    <source>
        <dbReference type="EMBL" id="KRR18654.1"/>
    </source>
</evidence>
<evidence type="ECO:0000256" key="4">
    <source>
        <dbReference type="ARBA" id="ARBA00022833"/>
    </source>
</evidence>
<dbReference type="GO" id="GO:0006508">
    <property type="term" value="P:proteolysis"/>
    <property type="evidence" value="ECO:0007669"/>
    <property type="project" value="UniProtKB-KW"/>
</dbReference>
<proteinExistence type="predicted"/>
<keyword evidence="5" id="KW-0482">Metalloprotease</keyword>
<evidence type="ECO:0000259" key="6">
    <source>
        <dbReference type="Pfam" id="PF14464"/>
    </source>
</evidence>
<protein>
    <recommendedName>
        <fullName evidence="6">JAB domain-containing protein</fullName>
    </recommendedName>
</protein>
<dbReference type="GO" id="GO:0008237">
    <property type="term" value="F:metallopeptidase activity"/>
    <property type="evidence" value="ECO:0007669"/>
    <property type="project" value="UniProtKB-KW"/>
</dbReference>
<keyword evidence="4" id="KW-0862">Zinc</keyword>
<evidence type="ECO:0000256" key="3">
    <source>
        <dbReference type="ARBA" id="ARBA00022801"/>
    </source>
</evidence>
<evidence type="ECO:0000256" key="1">
    <source>
        <dbReference type="ARBA" id="ARBA00022670"/>
    </source>
</evidence>
<keyword evidence="1" id="KW-0645">Protease</keyword>
<dbReference type="SUPFAM" id="SSF102712">
    <property type="entry name" value="JAB1/MPN domain"/>
    <property type="match status" value="1"/>
</dbReference>
<gene>
    <name evidence="7" type="ORF">CQ14_39420</name>
</gene>
<accession>A0A0R3MGE4</accession>
<dbReference type="GO" id="GO:0046872">
    <property type="term" value="F:metal ion binding"/>
    <property type="evidence" value="ECO:0007669"/>
    <property type="project" value="UniProtKB-KW"/>
</dbReference>
<dbReference type="Proteomes" id="UP000051660">
    <property type="component" value="Unassembled WGS sequence"/>
</dbReference>